<evidence type="ECO:0000256" key="1">
    <source>
        <dbReference type="SAM" id="MobiDB-lite"/>
    </source>
</evidence>
<keyword evidence="4" id="KW-1185">Reference proteome</keyword>
<gene>
    <name evidence="3" type="ORF">FHP24_25555</name>
</gene>
<dbReference type="EMBL" id="VDMN01000008">
    <property type="protein sequence ID" value="TNM60654.1"/>
    <property type="molecule type" value="Genomic_DNA"/>
</dbReference>
<dbReference type="Gene3D" id="1.10.10.2520">
    <property type="entry name" value="Cell wall hydrolase SleB, domain 1"/>
    <property type="match status" value="1"/>
</dbReference>
<feature type="domain" description="Cell wall hydrolase SleB" evidence="2">
    <location>
        <begin position="57"/>
        <end position="154"/>
    </location>
</feature>
<feature type="region of interest" description="Disordered" evidence="1">
    <location>
        <begin position="292"/>
        <end position="317"/>
    </location>
</feature>
<name>A0A5C4XE17_9HYPH</name>
<dbReference type="OrthoDB" id="8433080at2"/>
<comment type="caution">
    <text evidence="3">The sequence shown here is derived from an EMBL/GenBank/DDBJ whole genome shotgun (WGS) entry which is preliminary data.</text>
</comment>
<sequence>MLTACNSTQTISSVDGKAKSTNLATSGAASKKAVYSYTNADRECLKRAMYFESKRTSETGFLAVGSVIMNRLTSGIYPPSICGVVAQKNQFAPGVMTRKMDEATAPDLNTAADAVLKGARHPDVKSAMFFHTQGYSFPYNNMHYVAAAGGNVFYEKRDEDGNLQTAEPKPANSYILAYASNDPEQNPALSSSVLAEAASAAAAAAQVAAASVPAAGPVVAAAEKGARGTVSEQPAAHASMPPLAPVITAAIARSSMEEAFDTAYSAPQNSSYTQARLYQTSLESGAKIPVPAARPNVQKRPGAGMAMAEPVSGPSQENWMMRTSDWR</sequence>
<dbReference type="AlphaFoldDB" id="A0A5C4XE17"/>
<dbReference type="Proteomes" id="UP000311605">
    <property type="component" value="Unassembled WGS sequence"/>
</dbReference>
<evidence type="ECO:0000313" key="4">
    <source>
        <dbReference type="Proteomes" id="UP000311605"/>
    </source>
</evidence>
<evidence type="ECO:0000313" key="3">
    <source>
        <dbReference type="EMBL" id="TNM60654.1"/>
    </source>
</evidence>
<dbReference type="GO" id="GO:0016787">
    <property type="term" value="F:hydrolase activity"/>
    <property type="evidence" value="ECO:0007669"/>
    <property type="project" value="UniProtKB-KW"/>
</dbReference>
<dbReference type="InterPro" id="IPR042047">
    <property type="entry name" value="SleB_dom1"/>
</dbReference>
<dbReference type="InterPro" id="IPR011105">
    <property type="entry name" value="Cell_wall_hydrolase_SleB"/>
</dbReference>
<reference evidence="3 4" key="1">
    <citation type="submission" date="2019-06" db="EMBL/GenBank/DDBJ databases">
        <title>The draft genome of Rhizobium smilacinae PTYR-5.</title>
        <authorList>
            <person name="Liu L."/>
            <person name="Li L."/>
            <person name="Zhang X."/>
        </authorList>
    </citation>
    <scope>NUCLEOTIDE SEQUENCE [LARGE SCALE GENOMIC DNA]</scope>
    <source>
        <strain evidence="3 4">PTYR-5</strain>
    </source>
</reference>
<keyword evidence="3" id="KW-0378">Hydrolase</keyword>
<protein>
    <submittedName>
        <fullName evidence="3">Cell wall hydrolase</fullName>
    </submittedName>
</protein>
<proteinExistence type="predicted"/>
<accession>A0A5C4XE17</accession>
<evidence type="ECO:0000259" key="2">
    <source>
        <dbReference type="Pfam" id="PF07486"/>
    </source>
</evidence>
<dbReference type="Pfam" id="PF07486">
    <property type="entry name" value="Hydrolase_2"/>
    <property type="match status" value="1"/>
</dbReference>
<organism evidence="3 4">
    <name type="scientific">Aliirhizobium smilacinae</name>
    <dbReference type="NCBI Taxonomy" id="1395944"/>
    <lineage>
        <taxon>Bacteria</taxon>
        <taxon>Pseudomonadati</taxon>
        <taxon>Pseudomonadota</taxon>
        <taxon>Alphaproteobacteria</taxon>
        <taxon>Hyphomicrobiales</taxon>
        <taxon>Rhizobiaceae</taxon>
        <taxon>Aliirhizobium</taxon>
    </lineage>
</organism>